<dbReference type="Proteomes" id="UP000657006">
    <property type="component" value="Unassembled WGS sequence"/>
</dbReference>
<dbReference type="AlphaFoldDB" id="A0A926DSB6"/>
<evidence type="ECO:0000256" key="1">
    <source>
        <dbReference type="ARBA" id="ARBA00005750"/>
    </source>
</evidence>
<evidence type="ECO:0000256" key="5">
    <source>
        <dbReference type="ARBA" id="ARBA00051722"/>
    </source>
</evidence>
<dbReference type="GO" id="GO:0030145">
    <property type="term" value="F:manganese ion binding"/>
    <property type="evidence" value="ECO:0007669"/>
    <property type="project" value="InterPro"/>
</dbReference>
<comment type="caution">
    <text evidence="6">The sequence shown here is derived from an EMBL/GenBank/DDBJ whole genome shotgun (WGS) entry which is preliminary data.</text>
</comment>
<evidence type="ECO:0000256" key="4">
    <source>
        <dbReference type="ARBA" id="ARBA00022912"/>
    </source>
</evidence>
<reference evidence="6" key="1">
    <citation type="submission" date="2020-08" db="EMBL/GenBank/DDBJ databases">
        <title>Genome public.</title>
        <authorList>
            <person name="Liu C."/>
            <person name="Sun Q."/>
        </authorList>
    </citation>
    <scope>NUCLEOTIDE SEQUENCE</scope>
    <source>
        <strain evidence="6">NSJ-32</strain>
    </source>
</reference>
<evidence type="ECO:0000313" key="6">
    <source>
        <dbReference type="EMBL" id="MBC8542907.1"/>
    </source>
</evidence>
<accession>A0A926DSB6</accession>
<protein>
    <recommendedName>
        <fullName evidence="2">protein-tyrosine-phosphatase</fullName>
        <ecNumber evidence="2">3.1.3.48</ecNumber>
    </recommendedName>
</protein>
<gene>
    <name evidence="6" type="ORF">H8730_05045</name>
</gene>
<dbReference type="PANTHER" id="PTHR39181">
    <property type="entry name" value="TYROSINE-PROTEIN PHOSPHATASE YWQE"/>
    <property type="match status" value="1"/>
</dbReference>
<keyword evidence="4" id="KW-0904">Protein phosphatase</keyword>
<dbReference type="SUPFAM" id="SSF89550">
    <property type="entry name" value="PHP domain-like"/>
    <property type="match status" value="1"/>
</dbReference>
<dbReference type="RefSeq" id="WP_177713587.1">
    <property type="nucleotide sequence ID" value="NZ_JACRSQ010000005.1"/>
</dbReference>
<evidence type="ECO:0000256" key="3">
    <source>
        <dbReference type="ARBA" id="ARBA00022801"/>
    </source>
</evidence>
<dbReference type="Gene3D" id="3.20.20.140">
    <property type="entry name" value="Metal-dependent hydrolases"/>
    <property type="match status" value="1"/>
</dbReference>
<dbReference type="InterPro" id="IPR016195">
    <property type="entry name" value="Pol/histidinol_Pase-like"/>
</dbReference>
<organism evidence="6 7">
    <name type="scientific">Bianquea renquensis</name>
    <dbReference type="NCBI Taxonomy" id="2763661"/>
    <lineage>
        <taxon>Bacteria</taxon>
        <taxon>Bacillati</taxon>
        <taxon>Bacillota</taxon>
        <taxon>Clostridia</taxon>
        <taxon>Eubacteriales</taxon>
        <taxon>Bianqueaceae</taxon>
        <taxon>Bianquea</taxon>
    </lineage>
</organism>
<dbReference type="GO" id="GO:0004725">
    <property type="term" value="F:protein tyrosine phosphatase activity"/>
    <property type="evidence" value="ECO:0007669"/>
    <property type="project" value="UniProtKB-EC"/>
</dbReference>
<dbReference type="EMBL" id="JACRSQ010000005">
    <property type="protein sequence ID" value="MBC8542907.1"/>
    <property type="molecule type" value="Genomic_DNA"/>
</dbReference>
<name>A0A926DSB6_9FIRM</name>
<evidence type="ECO:0000313" key="7">
    <source>
        <dbReference type="Proteomes" id="UP000657006"/>
    </source>
</evidence>
<dbReference type="InterPro" id="IPR016667">
    <property type="entry name" value="Caps_polysacc_synth_CpsB/CapC"/>
</dbReference>
<keyword evidence="7" id="KW-1185">Reference proteome</keyword>
<comment type="catalytic activity">
    <reaction evidence="5">
        <text>O-phospho-L-tyrosyl-[protein] + H2O = L-tyrosyl-[protein] + phosphate</text>
        <dbReference type="Rhea" id="RHEA:10684"/>
        <dbReference type="Rhea" id="RHEA-COMP:10136"/>
        <dbReference type="Rhea" id="RHEA-COMP:20101"/>
        <dbReference type="ChEBI" id="CHEBI:15377"/>
        <dbReference type="ChEBI" id="CHEBI:43474"/>
        <dbReference type="ChEBI" id="CHEBI:46858"/>
        <dbReference type="ChEBI" id="CHEBI:61978"/>
        <dbReference type="EC" id="3.1.3.48"/>
    </reaction>
</comment>
<dbReference type="Pfam" id="PF19567">
    <property type="entry name" value="CpsB_CapC"/>
    <property type="match status" value="1"/>
</dbReference>
<sequence length="226" mass="25538">MYVDFHAHILPGADHGSPDLAHSLRQLWAAKNVGVDTIVATPHFYLESGHTAEEFQSRRDRTYEALVQSNTTGIRIIKGGEIHLSYDLPTLEGLEQLTIEGTNWILLEMPRGIWQNWIADAIGYIESARKLRVVIAHIDRYEKSMQENLLDMGYGIQVNAENICNRLQRRKLCKLFKTGQAHLLGSDVHTDPVQSYGWFQKAVKILGQDGETAMETARSILDEIPS</sequence>
<dbReference type="EC" id="3.1.3.48" evidence="2"/>
<comment type="similarity">
    <text evidence="1">Belongs to the metallo-dependent hydrolases superfamily. CpsB/CapC family.</text>
</comment>
<proteinExistence type="inferred from homology"/>
<keyword evidence="3" id="KW-0378">Hydrolase</keyword>
<dbReference type="PANTHER" id="PTHR39181:SF1">
    <property type="entry name" value="TYROSINE-PROTEIN PHOSPHATASE YWQE"/>
    <property type="match status" value="1"/>
</dbReference>
<evidence type="ECO:0000256" key="2">
    <source>
        <dbReference type="ARBA" id="ARBA00013064"/>
    </source>
</evidence>